<dbReference type="NCBIfam" id="TIGR02070">
    <property type="entry name" value="mono_pep_trsgly"/>
    <property type="match status" value="1"/>
</dbReference>
<evidence type="ECO:0000256" key="2">
    <source>
        <dbReference type="ARBA" id="ARBA00022519"/>
    </source>
</evidence>
<dbReference type="InterPro" id="IPR036950">
    <property type="entry name" value="PBP_transglycosylase"/>
</dbReference>
<dbReference type="SUPFAM" id="SSF53955">
    <property type="entry name" value="Lysozyme-like"/>
    <property type="match status" value="1"/>
</dbReference>
<proteinExistence type="inferred from homology"/>
<keyword evidence="9 11" id="KW-0472">Membrane</keyword>
<evidence type="ECO:0000313" key="13">
    <source>
        <dbReference type="EMBL" id="EAY26505.1"/>
    </source>
</evidence>
<dbReference type="RefSeq" id="WP_002700734.1">
    <property type="nucleotide sequence ID" value="NZ_AAWS01000033.1"/>
</dbReference>
<evidence type="ECO:0000256" key="3">
    <source>
        <dbReference type="ARBA" id="ARBA00022676"/>
    </source>
</evidence>
<evidence type="ECO:0000313" key="14">
    <source>
        <dbReference type="Proteomes" id="UP000004095"/>
    </source>
</evidence>
<evidence type="ECO:0000256" key="9">
    <source>
        <dbReference type="ARBA" id="ARBA00023136"/>
    </source>
</evidence>
<dbReference type="EC" id="2.4.99.28" evidence="11"/>
<comment type="pathway">
    <text evidence="11">Cell wall biogenesis; peptidoglycan biosynthesis.</text>
</comment>
<comment type="caution">
    <text evidence="13">The sequence shown here is derived from an EMBL/GenBank/DDBJ whole genome shotgun (WGS) entry which is preliminary data.</text>
</comment>
<comment type="similarity">
    <text evidence="11">Belongs to the glycosyltransferase 51 family.</text>
</comment>
<dbReference type="Pfam" id="PF00912">
    <property type="entry name" value="Transgly"/>
    <property type="match status" value="1"/>
</dbReference>
<feature type="transmembrane region" description="Helical" evidence="11">
    <location>
        <begin position="12"/>
        <end position="36"/>
    </location>
</feature>
<dbReference type="HAMAP" id="MF_00766">
    <property type="entry name" value="PGT_MtgA"/>
    <property type="match status" value="1"/>
</dbReference>
<keyword evidence="4 11" id="KW-0808">Transferase</keyword>
<dbReference type="GO" id="GO:0008955">
    <property type="term" value="F:peptidoglycan glycosyltransferase activity"/>
    <property type="evidence" value="ECO:0007669"/>
    <property type="project" value="UniProtKB-UniRule"/>
</dbReference>
<keyword evidence="1 11" id="KW-1003">Cell membrane</keyword>
<comment type="function">
    <text evidence="11">Peptidoglycan polymerase that catalyzes glycan chain elongation from lipid-linked precursors.</text>
</comment>
<dbReference type="GO" id="GO:0008360">
    <property type="term" value="P:regulation of cell shape"/>
    <property type="evidence" value="ECO:0007669"/>
    <property type="project" value="UniProtKB-KW"/>
</dbReference>
<dbReference type="AlphaFoldDB" id="A1ZSU1"/>
<dbReference type="Gene3D" id="1.10.3810.10">
    <property type="entry name" value="Biosynthetic peptidoglycan transglycosylase-like"/>
    <property type="match status" value="1"/>
</dbReference>
<keyword evidence="14" id="KW-1185">Reference proteome</keyword>
<keyword evidence="6 11" id="KW-0133">Cell shape</keyword>
<keyword evidence="7 11" id="KW-0573">Peptidoglycan synthesis</keyword>
<keyword evidence="8 11" id="KW-1133">Transmembrane helix</keyword>
<dbReference type="EMBL" id="AAWS01000033">
    <property type="protein sequence ID" value="EAY26505.1"/>
    <property type="molecule type" value="Genomic_DNA"/>
</dbReference>
<dbReference type="InterPro" id="IPR011812">
    <property type="entry name" value="Pep_trsgly"/>
</dbReference>
<organism evidence="13 14">
    <name type="scientific">Microscilla marina ATCC 23134</name>
    <dbReference type="NCBI Taxonomy" id="313606"/>
    <lineage>
        <taxon>Bacteria</taxon>
        <taxon>Pseudomonadati</taxon>
        <taxon>Bacteroidota</taxon>
        <taxon>Cytophagia</taxon>
        <taxon>Cytophagales</taxon>
        <taxon>Microscillaceae</taxon>
        <taxon>Microscilla</taxon>
    </lineage>
</organism>
<keyword evidence="5 11" id="KW-0812">Transmembrane</keyword>
<evidence type="ECO:0000256" key="10">
    <source>
        <dbReference type="ARBA" id="ARBA00023316"/>
    </source>
</evidence>
<gene>
    <name evidence="11" type="primary">mtgA</name>
    <name evidence="13" type="ORF">M23134_01675</name>
</gene>
<reference evidence="13 14" key="1">
    <citation type="submission" date="2007-01" db="EMBL/GenBank/DDBJ databases">
        <authorList>
            <person name="Haygood M."/>
            <person name="Podell S."/>
            <person name="Anderson C."/>
            <person name="Hopkinson B."/>
            <person name="Roe K."/>
            <person name="Barbeau K."/>
            <person name="Gaasterland T."/>
            <person name="Ferriera S."/>
            <person name="Johnson J."/>
            <person name="Kravitz S."/>
            <person name="Beeson K."/>
            <person name="Sutton G."/>
            <person name="Rogers Y.-H."/>
            <person name="Friedman R."/>
            <person name="Frazier M."/>
            <person name="Venter J.C."/>
        </authorList>
    </citation>
    <scope>NUCLEOTIDE SEQUENCE [LARGE SCALE GENOMIC DNA]</scope>
    <source>
        <strain evidence="13 14">ATCC 23134</strain>
    </source>
</reference>
<dbReference type="UniPathway" id="UPA00219"/>
<feature type="domain" description="Glycosyl transferase family 51" evidence="12">
    <location>
        <begin position="57"/>
        <end position="217"/>
    </location>
</feature>
<dbReference type="PANTHER" id="PTHR30400:SF0">
    <property type="entry name" value="BIOSYNTHETIC PEPTIDOGLYCAN TRANSGLYCOSYLASE"/>
    <property type="match status" value="1"/>
</dbReference>
<comment type="catalytic activity">
    <reaction evidence="11">
        <text>[GlcNAc-(1-&gt;4)-Mur2Ac(oyl-L-Ala-gamma-D-Glu-L-Lys-D-Ala-D-Ala)](n)-di-trans,octa-cis-undecaprenyl diphosphate + beta-D-GlcNAc-(1-&gt;4)-Mur2Ac(oyl-L-Ala-gamma-D-Glu-L-Lys-D-Ala-D-Ala)-di-trans,octa-cis-undecaprenyl diphosphate = [GlcNAc-(1-&gt;4)-Mur2Ac(oyl-L-Ala-gamma-D-Glu-L-Lys-D-Ala-D-Ala)](n+1)-di-trans,octa-cis-undecaprenyl diphosphate + di-trans,octa-cis-undecaprenyl diphosphate + H(+)</text>
        <dbReference type="Rhea" id="RHEA:23708"/>
        <dbReference type="Rhea" id="RHEA-COMP:9602"/>
        <dbReference type="Rhea" id="RHEA-COMP:9603"/>
        <dbReference type="ChEBI" id="CHEBI:15378"/>
        <dbReference type="ChEBI" id="CHEBI:58405"/>
        <dbReference type="ChEBI" id="CHEBI:60033"/>
        <dbReference type="ChEBI" id="CHEBI:78435"/>
        <dbReference type="EC" id="2.4.99.28"/>
    </reaction>
</comment>
<keyword evidence="10 11" id="KW-0961">Cell wall biogenesis/degradation</keyword>
<dbReference type="GO" id="GO:0016763">
    <property type="term" value="F:pentosyltransferase activity"/>
    <property type="evidence" value="ECO:0007669"/>
    <property type="project" value="InterPro"/>
</dbReference>
<evidence type="ECO:0000256" key="8">
    <source>
        <dbReference type="ARBA" id="ARBA00022989"/>
    </source>
</evidence>
<dbReference type="PANTHER" id="PTHR30400">
    <property type="entry name" value="MONOFUNCTIONAL BIOSYNTHETIC PEPTIDOGLYCAN TRANSGLYCOSYLASE"/>
    <property type="match status" value="1"/>
</dbReference>
<accession>A1ZSU1</accession>
<evidence type="ECO:0000256" key="11">
    <source>
        <dbReference type="HAMAP-Rule" id="MF_00766"/>
    </source>
</evidence>
<dbReference type="GO" id="GO:0071555">
    <property type="term" value="P:cell wall organization"/>
    <property type="evidence" value="ECO:0007669"/>
    <property type="project" value="UniProtKB-KW"/>
</dbReference>
<evidence type="ECO:0000256" key="1">
    <source>
        <dbReference type="ARBA" id="ARBA00022475"/>
    </source>
</evidence>
<protein>
    <recommendedName>
        <fullName evidence="11">Biosynthetic peptidoglycan transglycosylase</fullName>
        <ecNumber evidence="11">2.4.99.28</ecNumber>
    </recommendedName>
    <alternativeName>
        <fullName evidence="11">Glycan polymerase</fullName>
    </alternativeName>
    <alternativeName>
        <fullName evidence="11">Peptidoglycan glycosyltransferase MtgA</fullName>
        <shortName evidence="11">PGT</shortName>
    </alternativeName>
</protein>
<dbReference type="InterPro" id="IPR001264">
    <property type="entry name" value="Glyco_trans_51"/>
</dbReference>
<evidence type="ECO:0000256" key="4">
    <source>
        <dbReference type="ARBA" id="ARBA00022679"/>
    </source>
</evidence>
<name>A1ZSU1_MICM2</name>
<evidence type="ECO:0000256" key="6">
    <source>
        <dbReference type="ARBA" id="ARBA00022960"/>
    </source>
</evidence>
<dbReference type="InterPro" id="IPR023346">
    <property type="entry name" value="Lysozyme-like_dom_sf"/>
</dbReference>
<comment type="subcellular location">
    <subcellularLocation>
        <location evidence="11">Cell membrane</location>
        <topology evidence="11">Single-pass membrane protein</topology>
    </subcellularLocation>
</comment>
<dbReference type="GO" id="GO:0009252">
    <property type="term" value="P:peptidoglycan biosynthetic process"/>
    <property type="evidence" value="ECO:0007669"/>
    <property type="project" value="UniProtKB-UniRule"/>
</dbReference>
<sequence>MKMIKKITHILWRSFLVFFFGVLFFVVFFKFVPVGYTSTMFYRSMHALFTGKDATIHYTWVSYENIADPVKVAVVASEDQRFPTHHGIDWTALKVARKQHRGGSTISQQVAKNVFLWQGFKYDRYLRKALEVPITYLIELIWGKQRILEVYLNIIEVGPRTFGVQKAAQRYFRKNAKKITAAEAALIAAVLPNPRKYLILNPSGTVRLRQRHTLYQMRLLGGASYLEGLRKF</sequence>
<dbReference type="eggNOG" id="COG0744">
    <property type="taxonomic scope" value="Bacteria"/>
</dbReference>
<evidence type="ECO:0000259" key="12">
    <source>
        <dbReference type="Pfam" id="PF00912"/>
    </source>
</evidence>
<evidence type="ECO:0000256" key="5">
    <source>
        <dbReference type="ARBA" id="ARBA00022692"/>
    </source>
</evidence>
<evidence type="ECO:0000256" key="7">
    <source>
        <dbReference type="ARBA" id="ARBA00022984"/>
    </source>
</evidence>
<keyword evidence="2" id="KW-0997">Cell inner membrane</keyword>
<dbReference type="Proteomes" id="UP000004095">
    <property type="component" value="Unassembled WGS sequence"/>
</dbReference>
<dbReference type="GO" id="GO:0005886">
    <property type="term" value="C:plasma membrane"/>
    <property type="evidence" value="ECO:0007669"/>
    <property type="project" value="UniProtKB-SubCell"/>
</dbReference>
<keyword evidence="3 11" id="KW-0328">Glycosyltransferase</keyword>
<dbReference type="GO" id="GO:0009274">
    <property type="term" value="C:peptidoglycan-based cell wall"/>
    <property type="evidence" value="ECO:0007669"/>
    <property type="project" value="InterPro"/>
</dbReference>